<protein>
    <submittedName>
        <fullName evidence="2">DUF3795 domain-containing protein</fullName>
    </submittedName>
</protein>
<dbReference type="RefSeq" id="WP_144234156.1">
    <property type="nucleotide sequence ID" value="NZ_CP039543.1"/>
</dbReference>
<dbReference type="Proteomes" id="UP000434052">
    <property type="component" value="Unassembled WGS sequence"/>
</dbReference>
<dbReference type="EMBL" id="CP039543">
    <property type="protein sequence ID" value="QJT10062.1"/>
    <property type="molecule type" value="Genomic_DNA"/>
</dbReference>
<gene>
    <name evidence="2" type="ORF">DQK91_03945</name>
    <name evidence="1" type="ORF">E8L03_14495</name>
</gene>
<proteinExistence type="predicted"/>
<dbReference type="AlphaFoldDB" id="A0A6P1ZJD8"/>
<dbReference type="Pfam" id="PF12675">
    <property type="entry name" value="DUF3795"/>
    <property type="match status" value="1"/>
</dbReference>
<dbReference type="EMBL" id="QMIF01000002">
    <property type="protein sequence ID" value="TVM35821.1"/>
    <property type="molecule type" value="Genomic_DNA"/>
</dbReference>
<dbReference type="Proteomes" id="UP000503251">
    <property type="component" value="Chromosome"/>
</dbReference>
<reference evidence="1 4" key="2">
    <citation type="submission" date="2019-04" db="EMBL/GenBank/DDBJ databases">
        <title>Isolation and culture of sulfate reducing bacteria from the cold seep of the South China Sea.</title>
        <authorList>
            <person name="Sun C."/>
            <person name="Liu R."/>
        </authorList>
    </citation>
    <scope>NUCLEOTIDE SEQUENCE [LARGE SCALE GENOMIC DNA]</scope>
    <source>
        <strain evidence="1 4">CS1</strain>
    </source>
</reference>
<accession>A0A6P1ZJD8</accession>
<organism evidence="2 3">
    <name type="scientific">Oceanidesulfovibrio marinus</name>
    <dbReference type="NCBI Taxonomy" id="370038"/>
    <lineage>
        <taxon>Bacteria</taxon>
        <taxon>Pseudomonadati</taxon>
        <taxon>Thermodesulfobacteriota</taxon>
        <taxon>Desulfovibrionia</taxon>
        <taxon>Desulfovibrionales</taxon>
        <taxon>Desulfovibrionaceae</taxon>
        <taxon>Oceanidesulfovibrio</taxon>
    </lineage>
</organism>
<evidence type="ECO:0000313" key="3">
    <source>
        <dbReference type="Proteomes" id="UP000434052"/>
    </source>
</evidence>
<reference evidence="2 3" key="1">
    <citation type="submission" date="2018-06" db="EMBL/GenBank/DDBJ databases">
        <title>Complete genome of Desulfovibrio marinus P48SEP.</title>
        <authorList>
            <person name="Crispim J.S."/>
            <person name="Vidigal P.M.P."/>
            <person name="Silva L.C.F."/>
            <person name="Araujo L.C."/>
            <person name="Laguardia C.N."/>
            <person name="Dias R.S."/>
            <person name="Sousa M.P."/>
            <person name="Paula S.O."/>
            <person name="Silva C."/>
        </authorList>
    </citation>
    <scope>NUCLEOTIDE SEQUENCE [LARGE SCALE GENOMIC DNA]</scope>
    <source>
        <strain evidence="2 3">P48SEP</strain>
    </source>
</reference>
<sequence length="144" mass="15693">MDVREAIAPCGLSCEKCLAMKGGSIQTAAAALLHGLRGFEKHAERFASMNPAFAHYEAFSEVAEFLASGSCTGCRTGTCLLGNCHVQRCVQEKGIGFCYECADFPCPDHGLPGRVGEVWKKANARMAEVGPEQFREETRDKPRY</sequence>
<keyword evidence="4" id="KW-1185">Reference proteome</keyword>
<evidence type="ECO:0000313" key="4">
    <source>
        <dbReference type="Proteomes" id="UP000503251"/>
    </source>
</evidence>
<dbReference type="OrthoDB" id="166000at2"/>
<dbReference type="InterPro" id="IPR024227">
    <property type="entry name" value="DUF3795"/>
</dbReference>
<evidence type="ECO:0000313" key="2">
    <source>
        <dbReference type="EMBL" id="TVM35821.1"/>
    </source>
</evidence>
<evidence type="ECO:0000313" key="1">
    <source>
        <dbReference type="EMBL" id="QJT10062.1"/>
    </source>
</evidence>
<name>A0A6P1ZJD8_9BACT</name>